<comment type="similarity">
    <text evidence="1">Belongs to the HpcH/HpaI aldolase family.</text>
</comment>
<keyword evidence="3" id="KW-0456">Lyase</keyword>
<dbReference type="Gene3D" id="3.20.20.60">
    <property type="entry name" value="Phosphoenolpyruvate-binding domains"/>
    <property type="match status" value="1"/>
</dbReference>
<organism evidence="5 6">
    <name type="scientific">Acidiphilium rubrum</name>
    <dbReference type="NCBI Taxonomy" id="526"/>
    <lineage>
        <taxon>Bacteria</taxon>
        <taxon>Pseudomonadati</taxon>
        <taxon>Pseudomonadota</taxon>
        <taxon>Alphaproteobacteria</taxon>
        <taxon>Acetobacterales</taxon>
        <taxon>Acidocellaceae</taxon>
        <taxon>Acidiphilium</taxon>
    </lineage>
</organism>
<dbReference type="GO" id="GO:0005737">
    <property type="term" value="C:cytoplasm"/>
    <property type="evidence" value="ECO:0007669"/>
    <property type="project" value="TreeGrafter"/>
</dbReference>
<dbReference type="InterPro" id="IPR050251">
    <property type="entry name" value="HpcH-HpaI_aldolase"/>
</dbReference>
<dbReference type="RefSeq" id="WP_029310459.1">
    <property type="nucleotide sequence ID" value="NZ_FTNE01000004.1"/>
</dbReference>
<sequence length="251" mass="26683">MSLTKIWGENRAVLNGWLAIPDGFASEIMAHQGWDSLTVDLQHGVVDYGAAVRMLTAISTTDVVPIVRVPWVDPGIIMKSLDAGALGVICPMINSVEDAKVFANAMRYAPQGGRSYGPIRAGFVYGADYAKRANDLVTGFAMIETKRAVGVLDDILAVPGIDAVYIGPNDLALTLGMAPQFDPTHPTMMEAIEHILARAKHHNKRAAIHTGSAGYAKMMVGKGFDLVTVGSDSRFIAQGAAEAVAAFRATT</sequence>
<dbReference type="OrthoDB" id="9802624at2"/>
<gene>
    <name evidence="5" type="ORF">SAMN05421828_10464</name>
</gene>
<protein>
    <submittedName>
        <fullName evidence="5">4-hydroxy-2-oxoheptanedioate aldolase</fullName>
    </submittedName>
</protein>
<dbReference type="SUPFAM" id="SSF51621">
    <property type="entry name" value="Phosphoenolpyruvate/pyruvate domain"/>
    <property type="match status" value="1"/>
</dbReference>
<keyword evidence="2" id="KW-0479">Metal-binding</keyword>
<evidence type="ECO:0000256" key="2">
    <source>
        <dbReference type="ARBA" id="ARBA00022723"/>
    </source>
</evidence>
<evidence type="ECO:0000256" key="3">
    <source>
        <dbReference type="ARBA" id="ARBA00023239"/>
    </source>
</evidence>
<evidence type="ECO:0000313" key="5">
    <source>
        <dbReference type="EMBL" id="SIQ38465.1"/>
    </source>
</evidence>
<dbReference type="Pfam" id="PF03328">
    <property type="entry name" value="HpcH_HpaI"/>
    <property type="match status" value="1"/>
</dbReference>
<dbReference type="GO" id="GO:0016832">
    <property type="term" value="F:aldehyde-lyase activity"/>
    <property type="evidence" value="ECO:0007669"/>
    <property type="project" value="TreeGrafter"/>
</dbReference>
<dbReference type="InterPro" id="IPR015813">
    <property type="entry name" value="Pyrv/PenolPyrv_kinase-like_dom"/>
</dbReference>
<dbReference type="AlphaFoldDB" id="A0A8G2FL90"/>
<proteinExistence type="inferred from homology"/>
<dbReference type="InterPro" id="IPR040442">
    <property type="entry name" value="Pyrv_kinase-like_dom_sf"/>
</dbReference>
<accession>A0A8G2FL90</accession>
<evidence type="ECO:0000313" key="6">
    <source>
        <dbReference type="Proteomes" id="UP000186308"/>
    </source>
</evidence>
<dbReference type="Proteomes" id="UP000186308">
    <property type="component" value="Unassembled WGS sequence"/>
</dbReference>
<comment type="caution">
    <text evidence="5">The sequence shown here is derived from an EMBL/GenBank/DDBJ whole genome shotgun (WGS) entry which is preliminary data.</text>
</comment>
<dbReference type="PANTHER" id="PTHR30502">
    <property type="entry name" value="2-KETO-3-DEOXY-L-RHAMNONATE ALDOLASE"/>
    <property type="match status" value="1"/>
</dbReference>
<feature type="domain" description="HpcH/HpaI aldolase/citrate lyase" evidence="4">
    <location>
        <begin position="27"/>
        <end position="233"/>
    </location>
</feature>
<keyword evidence="6" id="KW-1185">Reference proteome</keyword>
<name>A0A8G2FL90_ACIRU</name>
<dbReference type="EMBL" id="FTNE01000004">
    <property type="protein sequence ID" value="SIQ38465.1"/>
    <property type="molecule type" value="Genomic_DNA"/>
</dbReference>
<dbReference type="PANTHER" id="PTHR30502:SF0">
    <property type="entry name" value="PHOSPHOENOLPYRUVATE CARBOXYLASE FAMILY PROTEIN"/>
    <property type="match status" value="1"/>
</dbReference>
<dbReference type="InterPro" id="IPR005000">
    <property type="entry name" value="Aldolase/citrate-lyase_domain"/>
</dbReference>
<evidence type="ECO:0000256" key="1">
    <source>
        <dbReference type="ARBA" id="ARBA00005568"/>
    </source>
</evidence>
<evidence type="ECO:0000259" key="4">
    <source>
        <dbReference type="Pfam" id="PF03328"/>
    </source>
</evidence>
<reference evidence="5 6" key="1">
    <citation type="submission" date="2017-01" db="EMBL/GenBank/DDBJ databases">
        <authorList>
            <person name="Varghese N."/>
            <person name="Submissions S."/>
        </authorList>
    </citation>
    <scope>NUCLEOTIDE SEQUENCE [LARGE SCALE GENOMIC DNA]</scope>
    <source>
        <strain evidence="5 6">ATCC 35905</strain>
    </source>
</reference>
<dbReference type="GO" id="GO:0046872">
    <property type="term" value="F:metal ion binding"/>
    <property type="evidence" value="ECO:0007669"/>
    <property type="project" value="UniProtKB-KW"/>
</dbReference>